<evidence type="ECO:0000313" key="3">
    <source>
        <dbReference type="EMBL" id="SNX46792.1"/>
    </source>
</evidence>
<feature type="domain" description="DUF6160" evidence="2">
    <location>
        <begin position="1"/>
        <end position="83"/>
    </location>
</feature>
<sequence>MKLFTKIALVSAMAMSANAMASQLQALDDETLSATTGQDGIHIAITTPATGITIDKINIHDTDGITTNDVAGSNQTSAGAITLGNHFTTGNVFKLDTNGGDIGIDIDAGSSGTNPTLNIKVSLPDDIKITTGDIGVAVSGGASTYGTAATSTTNHVKILDSMDITLGESALNIQLGHEDQGAFIKLTSEIVGGLTIDNLKLNDTNGSSASTTGGSLFVQNVKVTGANNTLVVDLDVDIDDNGLFIKNNSTATHDVILTGVSVGTGPAVTGTAGSYSYDYTAATAKIGDVELLGLNTAGTSVRISGK</sequence>
<evidence type="ECO:0000313" key="4">
    <source>
        <dbReference type="Proteomes" id="UP000219042"/>
    </source>
</evidence>
<keyword evidence="4" id="KW-1185">Reference proteome</keyword>
<feature type="chain" id="PRO_5012489693" description="DUF6160 domain-containing protein" evidence="1">
    <location>
        <begin position="22"/>
        <end position="306"/>
    </location>
</feature>
<dbReference type="Proteomes" id="UP000219042">
    <property type="component" value="Unassembled WGS sequence"/>
</dbReference>
<feature type="signal peptide" evidence="1">
    <location>
        <begin position="1"/>
        <end position="21"/>
    </location>
</feature>
<gene>
    <name evidence="3" type="ORF">SAMN05421731_1207</name>
</gene>
<dbReference type="AlphaFoldDB" id="A0A240EDL8"/>
<dbReference type="OrthoDB" id="6078536at2"/>
<proteinExistence type="predicted"/>
<dbReference type="EMBL" id="OANT01000020">
    <property type="protein sequence ID" value="SNX46792.1"/>
    <property type="molecule type" value="Genomic_DNA"/>
</dbReference>
<name>A0A240EDL8_9GAMM</name>
<accession>A0A240EDL8</accession>
<evidence type="ECO:0000259" key="2">
    <source>
        <dbReference type="Pfam" id="PF19657"/>
    </source>
</evidence>
<dbReference type="Pfam" id="PF19657">
    <property type="entry name" value="DUF6160"/>
    <property type="match status" value="1"/>
</dbReference>
<keyword evidence="1" id="KW-0732">Signal</keyword>
<dbReference type="InterPro" id="IPR046158">
    <property type="entry name" value="DUF6160"/>
</dbReference>
<evidence type="ECO:0000256" key="1">
    <source>
        <dbReference type="SAM" id="SignalP"/>
    </source>
</evidence>
<dbReference type="RefSeq" id="WP_097080502.1">
    <property type="nucleotide sequence ID" value="NZ_BAABHT010000022.1"/>
</dbReference>
<protein>
    <recommendedName>
        <fullName evidence="2">DUF6160 domain-containing protein</fullName>
    </recommendedName>
</protein>
<organism evidence="3 4">
    <name type="scientific">Acinetobacter puyangensis</name>
    <dbReference type="NCBI Taxonomy" id="1096779"/>
    <lineage>
        <taxon>Bacteria</taxon>
        <taxon>Pseudomonadati</taxon>
        <taxon>Pseudomonadota</taxon>
        <taxon>Gammaproteobacteria</taxon>
        <taxon>Moraxellales</taxon>
        <taxon>Moraxellaceae</taxon>
        <taxon>Acinetobacter</taxon>
    </lineage>
</organism>
<reference evidence="4" key="1">
    <citation type="submission" date="2016-09" db="EMBL/GenBank/DDBJ databases">
        <authorList>
            <person name="Varghese N."/>
            <person name="Submissions S."/>
        </authorList>
    </citation>
    <scope>NUCLEOTIDE SEQUENCE [LARGE SCALE GENOMIC DNA]</scope>
    <source>
        <strain evidence="4">ANC 4466</strain>
    </source>
</reference>